<comment type="caution">
    <text evidence="1">The sequence shown here is derived from an EMBL/GenBank/DDBJ whole genome shotgun (WGS) entry which is preliminary data.</text>
</comment>
<organism evidence="1 2">
    <name type="scientific">Macrococcoides goetzii</name>
    <dbReference type="NCBI Taxonomy" id="1891097"/>
    <lineage>
        <taxon>Bacteria</taxon>
        <taxon>Bacillati</taxon>
        <taxon>Bacillota</taxon>
        <taxon>Bacilli</taxon>
        <taxon>Bacillales</taxon>
        <taxon>Staphylococcaceae</taxon>
        <taxon>Macrococcoides</taxon>
    </lineage>
</organism>
<evidence type="ECO:0000313" key="2">
    <source>
        <dbReference type="Proteomes" id="UP000229523"/>
    </source>
</evidence>
<proteinExistence type="predicted"/>
<reference evidence="1 2" key="1">
    <citation type="journal article" date="2018" name="Front. Microbiol.">
        <title>Description and Comparative Genomics of Macrococcus caseolyticus subsp. hominis subsp. nov., Macrococcus goetzii sp. nov., Macrococcus epidermidis sp. nov., and Macrococcus bohemicus sp. nov., Novel Macrococci From Human Clinical Material With Virulence Potential and Suspected Uptake of Foreign DNA by Natural Transformation.</title>
        <authorList>
            <person name="Maslanova I."/>
            <person name="Wertheimer Z."/>
            <person name="Sedlacek I."/>
            <person name="Svec P."/>
            <person name="Indrakova A."/>
            <person name="Kovarovic V."/>
            <person name="Schumann P."/>
            <person name="Sproer C."/>
            <person name="Kralova S."/>
            <person name="Sedo O."/>
            <person name="Kristofova L."/>
            <person name="Vrbovska V."/>
            <person name="Fuzik T."/>
            <person name="Petras P."/>
            <person name="Zdrahal Z."/>
            <person name="Ruzickova V."/>
            <person name="Doskar J."/>
            <person name="Pantucek R."/>
        </authorList>
    </citation>
    <scope>NUCLEOTIDE SEQUENCE [LARGE SCALE GENOMIC DNA]</scope>
    <source>
        <strain evidence="1 2">CCM 4927</strain>
    </source>
</reference>
<gene>
    <name evidence="1" type="ORF">BFS35_006855</name>
</gene>
<evidence type="ECO:0008006" key="3">
    <source>
        <dbReference type="Google" id="ProtNLM"/>
    </source>
</evidence>
<evidence type="ECO:0000313" key="1">
    <source>
        <dbReference type="EMBL" id="RAI81281.1"/>
    </source>
</evidence>
<dbReference type="RefSeq" id="WP_099579050.1">
    <property type="nucleotide sequence ID" value="NZ_MJBI02000002.1"/>
</dbReference>
<keyword evidence="2" id="KW-1185">Reference proteome</keyword>
<name>A0A395GB60_9STAP</name>
<dbReference type="Proteomes" id="UP000229523">
    <property type="component" value="Unassembled WGS sequence"/>
</dbReference>
<protein>
    <recommendedName>
        <fullName evidence="3">Pathogenicity island protein</fullName>
    </recommendedName>
</protein>
<dbReference type="AlphaFoldDB" id="A0A395GB60"/>
<sequence>MKLKRVKSVFVYRDTKRLVEHDILTKFNPVYINKTIKVLSQQINDMYHLSTSHTETGDIGLRSVSVSVDELVIWIVEQKNALERYKTRSEIYMKILQRVIARYPLNEQQCIKKYLATNGVIYHGFKLKTLIKDLEKEIN</sequence>
<accession>A0A395GB60</accession>
<dbReference type="EMBL" id="MJBI02000002">
    <property type="protein sequence ID" value="RAI81281.1"/>
    <property type="molecule type" value="Genomic_DNA"/>
</dbReference>